<proteinExistence type="predicted"/>
<dbReference type="Proteomes" id="UP000198157">
    <property type="component" value="Unassembled WGS sequence"/>
</dbReference>
<dbReference type="PANTHER" id="PTHR43685:SF2">
    <property type="entry name" value="GLYCOSYLTRANSFERASE 2-LIKE DOMAIN-CONTAINING PROTEIN"/>
    <property type="match status" value="1"/>
</dbReference>
<organism evidence="2 3">
    <name type="scientific">Stenotrophomonas maltophilia</name>
    <name type="common">Pseudomonas maltophilia</name>
    <name type="synonym">Xanthomonas maltophilia</name>
    <dbReference type="NCBI Taxonomy" id="40324"/>
    <lineage>
        <taxon>Bacteria</taxon>
        <taxon>Pseudomonadati</taxon>
        <taxon>Pseudomonadota</taxon>
        <taxon>Gammaproteobacteria</taxon>
        <taxon>Lysobacterales</taxon>
        <taxon>Lysobacteraceae</taxon>
        <taxon>Stenotrophomonas</taxon>
        <taxon>Stenotrophomonas maltophilia group</taxon>
    </lineage>
</organism>
<dbReference type="GO" id="GO:0016740">
    <property type="term" value="F:transferase activity"/>
    <property type="evidence" value="ECO:0007669"/>
    <property type="project" value="UniProtKB-KW"/>
</dbReference>
<gene>
    <name evidence="2" type="ORF">CEE60_14025</name>
</gene>
<dbReference type="InterPro" id="IPR050834">
    <property type="entry name" value="Glycosyltransf_2"/>
</dbReference>
<accession>A0A246HKD1</accession>
<dbReference type="OrthoDB" id="9802649at2"/>
<feature type="domain" description="Glycosyltransferase 2-like" evidence="1">
    <location>
        <begin position="6"/>
        <end position="124"/>
    </location>
</feature>
<dbReference type="SUPFAM" id="SSF53448">
    <property type="entry name" value="Nucleotide-diphospho-sugar transferases"/>
    <property type="match status" value="1"/>
</dbReference>
<keyword evidence="2" id="KW-0808">Transferase</keyword>
<reference evidence="2 3" key="1">
    <citation type="submission" date="2017-06" db="EMBL/GenBank/DDBJ databases">
        <authorList>
            <person name="Kim H.J."/>
            <person name="Triplett B.A."/>
        </authorList>
    </citation>
    <scope>NUCLEOTIDE SEQUENCE [LARGE SCALE GENOMIC DNA]</scope>
    <source>
        <strain evidence="2 3">13146</strain>
    </source>
</reference>
<sequence length="305" mass="33924">MKKILILMATYNGAAWLPEQLDSVLRQAGVDPCIVVSDDGSTDGTADVLRAYLSTGALRIVDFNAVSGGAGQNFLRLLRTVSVADFDYVAFCDQDDVWLEDKLSRAVRMLGDGNASGYSSSVTAFWPSGSTRLLCQQSKVTDIDYLFEGAGQGCTFVLTAKLARRVQTFLIENPALTSKIHYHDWLIYALARAFNQTWAFDPDPSMQYRQHQHNDTGARGAPAAALRRLSLIRSGWYRTQVQLLLRVIDSTVSDREVLPADFSSIWHKKSGLCRRVQLARILFRRGRRRAGDRAVLAVSAIMGWI</sequence>
<dbReference type="Pfam" id="PF00535">
    <property type="entry name" value="Glycos_transf_2"/>
    <property type="match status" value="1"/>
</dbReference>
<dbReference type="InterPro" id="IPR001173">
    <property type="entry name" value="Glyco_trans_2-like"/>
</dbReference>
<dbReference type="Gene3D" id="3.90.550.10">
    <property type="entry name" value="Spore Coat Polysaccharide Biosynthesis Protein SpsA, Chain A"/>
    <property type="match status" value="1"/>
</dbReference>
<protein>
    <submittedName>
        <fullName evidence="2">Glycosyl transferase family 2</fullName>
    </submittedName>
</protein>
<dbReference type="InterPro" id="IPR029044">
    <property type="entry name" value="Nucleotide-diphossugar_trans"/>
</dbReference>
<dbReference type="PANTHER" id="PTHR43685">
    <property type="entry name" value="GLYCOSYLTRANSFERASE"/>
    <property type="match status" value="1"/>
</dbReference>
<comment type="caution">
    <text evidence="2">The sequence shown here is derived from an EMBL/GenBank/DDBJ whole genome shotgun (WGS) entry which is preliminary data.</text>
</comment>
<name>A0A246HKD1_STEMA</name>
<evidence type="ECO:0000259" key="1">
    <source>
        <dbReference type="Pfam" id="PF00535"/>
    </source>
</evidence>
<dbReference type="EMBL" id="NIVS01000037">
    <property type="protein sequence ID" value="OWQ52037.1"/>
    <property type="molecule type" value="Genomic_DNA"/>
</dbReference>
<evidence type="ECO:0000313" key="3">
    <source>
        <dbReference type="Proteomes" id="UP000198157"/>
    </source>
</evidence>
<dbReference type="AlphaFoldDB" id="A0A246HKD1"/>
<evidence type="ECO:0000313" key="2">
    <source>
        <dbReference type="EMBL" id="OWQ52037.1"/>
    </source>
</evidence>